<evidence type="ECO:0000313" key="2">
    <source>
        <dbReference type="EMBL" id="PWU66542.1"/>
    </source>
</evidence>
<dbReference type="EMBL" id="QGTD01000021">
    <property type="protein sequence ID" value="PWU66542.1"/>
    <property type="molecule type" value="Genomic_DNA"/>
</dbReference>
<organism evidence="2 3">
    <name type="scientific">Gracilibacillus dipsosauri</name>
    <dbReference type="NCBI Taxonomy" id="178340"/>
    <lineage>
        <taxon>Bacteria</taxon>
        <taxon>Bacillati</taxon>
        <taxon>Bacillota</taxon>
        <taxon>Bacilli</taxon>
        <taxon>Bacillales</taxon>
        <taxon>Bacillaceae</taxon>
        <taxon>Gracilibacillus</taxon>
    </lineage>
</organism>
<evidence type="ECO:0000259" key="1">
    <source>
        <dbReference type="Pfam" id="PF09851"/>
    </source>
</evidence>
<comment type="caution">
    <text evidence="2">The sequence shown here is derived from an EMBL/GenBank/DDBJ whole genome shotgun (WGS) entry which is preliminary data.</text>
</comment>
<dbReference type="Proteomes" id="UP000245624">
    <property type="component" value="Unassembled WGS sequence"/>
</dbReference>
<dbReference type="Pfam" id="PF09851">
    <property type="entry name" value="SHOCT"/>
    <property type="match status" value="1"/>
</dbReference>
<name>A0A317KSI3_9BACI</name>
<reference evidence="2 3" key="1">
    <citation type="submission" date="2018-05" db="EMBL/GenBank/DDBJ databases">
        <title>Genomic analysis of Gracilibacillus dipsosauri DD1 reveals novel features of a salt-tolerant amylase.</title>
        <authorList>
            <person name="Deutch C.E."/>
            <person name="Yang S."/>
        </authorList>
    </citation>
    <scope>NUCLEOTIDE SEQUENCE [LARGE SCALE GENOMIC DNA]</scope>
    <source>
        <strain evidence="2 3">DD1</strain>
    </source>
</reference>
<dbReference type="InterPro" id="IPR018649">
    <property type="entry name" value="SHOCT"/>
</dbReference>
<protein>
    <submittedName>
        <fullName evidence="2">SHOCT domain-containing protein</fullName>
    </submittedName>
</protein>
<dbReference type="AlphaFoldDB" id="A0A317KSI3"/>
<dbReference type="OrthoDB" id="1908357at2"/>
<proteinExistence type="predicted"/>
<keyword evidence="3" id="KW-1185">Reference proteome</keyword>
<accession>A0A317KSI3</accession>
<feature type="domain" description="SHOCT" evidence="1">
    <location>
        <begin position="221"/>
        <end position="247"/>
    </location>
</feature>
<sequence>MAKHSCVICEKSLGLSKFKIADNNYLCNNCFRDTNLTLDDFKSKPLRNMTALEIKDILEENKKNEKLLQEFSPTKKISNFIFFDDNKGKWIIPSGFGKIKNQKVYDFDDILKFELLEDGETVTKGGLGMALVGGALFGGTGAIVGGVTSKKSNKGICTNLRLKITTKNINKPVVYIDFIKSKTKKKSLIYKSVYNAAQECLSVLQVICDRNKEDARDDTSEILKYKKLLDEGILTQEEFDKKKKELLNL</sequence>
<gene>
    <name evidence="2" type="ORF">DLJ74_19140</name>
</gene>
<dbReference type="RefSeq" id="WP_109985677.1">
    <property type="nucleotide sequence ID" value="NZ_QGTD01000021.1"/>
</dbReference>
<evidence type="ECO:0000313" key="3">
    <source>
        <dbReference type="Proteomes" id="UP000245624"/>
    </source>
</evidence>